<comment type="caution">
    <text evidence="3">The sequence shown here is derived from an EMBL/GenBank/DDBJ whole genome shotgun (WGS) entry which is preliminary data.</text>
</comment>
<evidence type="ECO:0000313" key="3">
    <source>
        <dbReference type="EMBL" id="ODA12680.1"/>
    </source>
</evidence>
<accession>A0A1C3CV68</accession>
<keyword evidence="1" id="KW-0175">Coiled coil</keyword>
<evidence type="ECO:0000256" key="2">
    <source>
        <dbReference type="SAM" id="Phobius"/>
    </source>
</evidence>
<protein>
    <submittedName>
        <fullName evidence="3">Uncharacterized protein</fullName>
    </submittedName>
</protein>
<dbReference type="Proteomes" id="UP000186553">
    <property type="component" value="Unassembled WGS sequence"/>
</dbReference>
<sequence length="250" mass="27582">MPNSDSQITSQSNTSEKKPFMHTNMPLVIGATILIVSSGFLGYTVGHRQGLTVVGYDADAEQLVEVVQKQKAELAVLNKSMNAAVQERDVAVSNSNDLYLAVNKSKDAQEQAETLGVLYREVLRQRGGVALAVQHIAVKPLPDNAFEYQLDLMQVSPSKSNASGSVELRLIKGTEVLTVPLEDKNFNFENNERLTGRWTMPKGFSPDFIEIRLNHSGKQVVRRFSWSKGQAVTDQSTFLSEIPQTEANSN</sequence>
<feature type="coiled-coil region" evidence="1">
    <location>
        <begin position="60"/>
        <end position="87"/>
    </location>
</feature>
<organism evidence="3 4">
    <name type="scientific">Acinetobacter celticus</name>
    <dbReference type="NCBI Taxonomy" id="1891224"/>
    <lineage>
        <taxon>Bacteria</taxon>
        <taxon>Pseudomonadati</taxon>
        <taxon>Pseudomonadota</taxon>
        <taxon>Gammaproteobacteria</taxon>
        <taxon>Moraxellales</taxon>
        <taxon>Moraxellaceae</taxon>
        <taxon>Acinetobacter</taxon>
    </lineage>
</organism>
<feature type="transmembrane region" description="Helical" evidence="2">
    <location>
        <begin position="25"/>
        <end position="45"/>
    </location>
</feature>
<keyword evidence="2" id="KW-0812">Transmembrane</keyword>
<evidence type="ECO:0000313" key="4">
    <source>
        <dbReference type="Proteomes" id="UP000186553"/>
    </source>
</evidence>
<dbReference type="RefSeq" id="WP_068888065.1">
    <property type="nucleotide sequence ID" value="NZ_CBCRUU010000004.1"/>
</dbReference>
<evidence type="ECO:0000256" key="1">
    <source>
        <dbReference type="SAM" id="Coils"/>
    </source>
</evidence>
<keyword evidence="2" id="KW-1133">Transmembrane helix</keyword>
<name>A0A1C3CV68_9GAMM</name>
<keyword evidence="4" id="KW-1185">Reference proteome</keyword>
<reference evidence="3 4" key="1">
    <citation type="submission" date="2016-07" db="EMBL/GenBank/DDBJ databases">
        <title>Acinetobacter sp. ANC 4603.</title>
        <authorList>
            <person name="Radolfova-Krizova L."/>
            <person name="Nemec A."/>
        </authorList>
    </citation>
    <scope>NUCLEOTIDE SEQUENCE [LARGE SCALE GENOMIC DNA]</scope>
    <source>
        <strain evidence="3 4">ANC 4603</strain>
    </source>
</reference>
<keyword evidence="2" id="KW-0472">Membrane</keyword>
<proteinExistence type="predicted"/>
<dbReference type="AlphaFoldDB" id="A0A1C3CV68"/>
<dbReference type="STRING" id="1891224.BBP83_08955"/>
<dbReference type="EMBL" id="MBDL01000010">
    <property type="protein sequence ID" value="ODA12680.1"/>
    <property type="molecule type" value="Genomic_DNA"/>
</dbReference>
<dbReference type="OrthoDB" id="7056878at2"/>
<gene>
    <name evidence="3" type="ORF">BBP83_08955</name>
</gene>